<dbReference type="Pfam" id="PF01895">
    <property type="entry name" value="PhoU"/>
    <property type="match status" value="2"/>
</dbReference>
<dbReference type="InterPro" id="IPR028366">
    <property type="entry name" value="PhoU"/>
</dbReference>
<protein>
    <recommendedName>
        <fullName evidence="2">Phosphate-specific transport system accessory protein PhoU</fullName>
    </recommendedName>
</protein>
<keyword evidence="5" id="KW-1185">Reference proteome</keyword>
<comment type="subunit">
    <text evidence="2">Homodimer.</text>
</comment>
<dbReference type="PANTHER" id="PTHR42930">
    <property type="entry name" value="PHOSPHATE-SPECIFIC TRANSPORT SYSTEM ACCESSORY PROTEIN PHOU"/>
    <property type="match status" value="1"/>
</dbReference>
<accession>A0ABW5RI71</accession>
<dbReference type="RefSeq" id="WP_066056788.1">
    <property type="nucleotide sequence ID" value="NZ_JBHUNF010000002.1"/>
</dbReference>
<evidence type="ECO:0000313" key="5">
    <source>
        <dbReference type="Proteomes" id="UP001597453"/>
    </source>
</evidence>
<name>A0ABW5RI71_9MICO</name>
<comment type="similarity">
    <text evidence="2">Belongs to the PhoU family.</text>
</comment>
<feature type="domain" description="PhoU" evidence="3">
    <location>
        <begin position="121"/>
        <end position="206"/>
    </location>
</feature>
<sequence>MREVFQQNLAEVQQGLVEAAQHVVFAIENAVAALDHSDVSLADQVISGDLLIDDLSARIDDLTLEILLLQAPVANDLRFIVDTMRMSASLERMGDLAAHIAQLARMRFPESAGVEVVREQLLEMGHHAISQAKRVESLLRTEDPKYIDETINGDDAVDALHKQVLDTLTRPQENFWISSSQVVDATLANRYLERFSDHAVSIARRIHRSLEDEPAQ</sequence>
<gene>
    <name evidence="4" type="primary">phoU</name>
    <name evidence="4" type="ORF">ACFSUQ_03585</name>
</gene>
<comment type="function">
    <text evidence="2">Plays a role in the regulation of phosphate uptake.</text>
</comment>
<evidence type="ECO:0000256" key="1">
    <source>
        <dbReference type="ARBA" id="ARBA00022592"/>
    </source>
</evidence>
<proteinExistence type="inferred from homology"/>
<dbReference type="PIRSF" id="PIRSF003107">
    <property type="entry name" value="PhoU"/>
    <property type="match status" value="1"/>
</dbReference>
<feature type="domain" description="PhoU" evidence="3">
    <location>
        <begin position="17"/>
        <end position="103"/>
    </location>
</feature>
<evidence type="ECO:0000259" key="3">
    <source>
        <dbReference type="Pfam" id="PF01895"/>
    </source>
</evidence>
<keyword evidence="1 2" id="KW-0592">Phosphate transport</keyword>
<evidence type="ECO:0000256" key="2">
    <source>
        <dbReference type="PIRNR" id="PIRNR003107"/>
    </source>
</evidence>
<dbReference type="NCBIfam" id="TIGR02135">
    <property type="entry name" value="phoU_full"/>
    <property type="match status" value="1"/>
</dbReference>
<comment type="subcellular location">
    <subcellularLocation>
        <location evidence="2">Cytoplasm</location>
    </subcellularLocation>
</comment>
<dbReference type="InterPro" id="IPR038078">
    <property type="entry name" value="PhoU-like_sf"/>
</dbReference>
<organism evidence="4 5">
    <name type="scientific">Gulosibacter bifidus</name>
    <dbReference type="NCBI Taxonomy" id="272239"/>
    <lineage>
        <taxon>Bacteria</taxon>
        <taxon>Bacillati</taxon>
        <taxon>Actinomycetota</taxon>
        <taxon>Actinomycetes</taxon>
        <taxon>Micrococcales</taxon>
        <taxon>Microbacteriaceae</taxon>
        <taxon>Gulosibacter</taxon>
    </lineage>
</organism>
<dbReference type="InterPro" id="IPR026022">
    <property type="entry name" value="PhoU_dom"/>
</dbReference>
<keyword evidence="2" id="KW-0963">Cytoplasm</keyword>
<dbReference type="PANTHER" id="PTHR42930:SF3">
    <property type="entry name" value="PHOSPHATE-SPECIFIC TRANSPORT SYSTEM ACCESSORY PROTEIN PHOU"/>
    <property type="match status" value="1"/>
</dbReference>
<dbReference type="SUPFAM" id="SSF109755">
    <property type="entry name" value="PhoU-like"/>
    <property type="match status" value="1"/>
</dbReference>
<evidence type="ECO:0000313" key="4">
    <source>
        <dbReference type="EMBL" id="MFD2674381.1"/>
    </source>
</evidence>
<dbReference type="EMBL" id="JBHUNF010000002">
    <property type="protein sequence ID" value="MFD2674381.1"/>
    <property type="molecule type" value="Genomic_DNA"/>
</dbReference>
<comment type="caution">
    <text evidence="4">The sequence shown here is derived from an EMBL/GenBank/DDBJ whole genome shotgun (WGS) entry which is preliminary data.</text>
</comment>
<dbReference type="Gene3D" id="1.20.58.220">
    <property type="entry name" value="Phosphate transport system protein phou homolog 2, domain 2"/>
    <property type="match status" value="1"/>
</dbReference>
<reference evidence="5" key="1">
    <citation type="journal article" date="2019" name="Int. J. Syst. Evol. Microbiol.">
        <title>The Global Catalogue of Microorganisms (GCM) 10K type strain sequencing project: providing services to taxonomists for standard genome sequencing and annotation.</title>
        <authorList>
            <consortium name="The Broad Institute Genomics Platform"/>
            <consortium name="The Broad Institute Genome Sequencing Center for Infectious Disease"/>
            <person name="Wu L."/>
            <person name="Ma J."/>
        </authorList>
    </citation>
    <scope>NUCLEOTIDE SEQUENCE [LARGE SCALE GENOMIC DNA]</scope>
    <source>
        <strain evidence="5">TISTR 1511</strain>
    </source>
</reference>
<dbReference type="Proteomes" id="UP001597453">
    <property type="component" value="Unassembled WGS sequence"/>
</dbReference>
<keyword evidence="2" id="KW-0813">Transport</keyword>